<dbReference type="PROSITE" id="PS51355">
    <property type="entry name" value="GLUTATHIONE_PEROXID_3"/>
    <property type="match status" value="1"/>
</dbReference>
<dbReference type="EMBL" id="UINC01004158">
    <property type="protein sequence ID" value="SVA12238.1"/>
    <property type="molecule type" value="Genomic_DNA"/>
</dbReference>
<dbReference type="SUPFAM" id="SSF52833">
    <property type="entry name" value="Thioredoxin-like"/>
    <property type="match status" value="1"/>
</dbReference>
<gene>
    <name evidence="5" type="ORF">METZ01_LOCUS65092</name>
</gene>
<organism evidence="5">
    <name type="scientific">marine metagenome</name>
    <dbReference type="NCBI Taxonomy" id="408172"/>
    <lineage>
        <taxon>unclassified sequences</taxon>
        <taxon>metagenomes</taxon>
        <taxon>ecological metagenomes</taxon>
    </lineage>
</organism>
<dbReference type="PIRSF" id="PIRSF000303">
    <property type="entry name" value="Glutathion_perox"/>
    <property type="match status" value="1"/>
</dbReference>
<dbReference type="PROSITE" id="PS00460">
    <property type="entry name" value="GLUTATHIONE_PEROXID_1"/>
    <property type="match status" value="1"/>
</dbReference>
<dbReference type="CDD" id="cd00340">
    <property type="entry name" value="GSH_Peroxidase"/>
    <property type="match status" value="1"/>
</dbReference>
<dbReference type="GO" id="GO:0004601">
    <property type="term" value="F:peroxidase activity"/>
    <property type="evidence" value="ECO:0007669"/>
    <property type="project" value="UniProtKB-KW"/>
</dbReference>
<evidence type="ECO:0000259" key="4">
    <source>
        <dbReference type="PROSITE" id="PS51352"/>
    </source>
</evidence>
<dbReference type="AlphaFoldDB" id="A0A381T9I3"/>
<proteinExistence type="inferred from homology"/>
<dbReference type="InterPro" id="IPR000889">
    <property type="entry name" value="Glutathione_peroxidase"/>
</dbReference>
<feature type="domain" description="Thioredoxin" evidence="4">
    <location>
        <begin position="19"/>
        <end position="189"/>
    </location>
</feature>
<name>A0A381T9I3_9ZZZZ</name>
<dbReference type="PANTHER" id="PTHR11592:SF78">
    <property type="entry name" value="GLUTATHIONE PEROXIDASE"/>
    <property type="match status" value="1"/>
</dbReference>
<dbReference type="GO" id="GO:0034599">
    <property type="term" value="P:cellular response to oxidative stress"/>
    <property type="evidence" value="ECO:0007669"/>
    <property type="project" value="TreeGrafter"/>
</dbReference>
<dbReference type="Pfam" id="PF00255">
    <property type="entry name" value="GSHPx"/>
    <property type="match status" value="1"/>
</dbReference>
<dbReference type="PROSITE" id="PS51352">
    <property type="entry name" value="THIOREDOXIN_2"/>
    <property type="match status" value="1"/>
</dbReference>
<evidence type="ECO:0000256" key="3">
    <source>
        <dbReference type="ARBA" id="ARBA00023002"/>
    </source>
</evidence>
<dbReference type="PRINTS" id="PR01011">
    <property type="entry name" value="GLUTPROXDASE"/>
</dbReference>
<dbReference type="PANTHER" id="PTHR11592">
    <property type="entry name" value="GLUTATHIONE PEROXIDASE"/>
    <property type="match status" value="1"/>
</dbReference>
<keyword evidence="3" id="KW-0560">Oxidoreductase</keyword>
<protein>
    <recommendedName>
        <fullName evidence="4">Thioredoxin domain-containing protein</fullName>
    </recommendedName>
</protein>
<keyword evidence="2" id="KW-0575">Peroxidase</keyword>
<sequence length="190" mass="21520">MNLFLNIEDVFMRNIIVYLLILLSAPALACKTPLLDQNFRRLASSDEVNLCETYSGKVLLVVNTASKCGFTPQYEGLEKLYQEYSDEGLVVLGFPSNDFRGQEPGTEQEIQDFCRLTYSVKFPMFEKVTVKEEAAHPFYNALADSSGTYPTWNFHKYLIGRDGELITNFSPRTKPYADEVIDALETALSN</sequence>
<evidence type="ECO:0000256" key="2">
    <source>
        <dbReference type="ARBA" id="ARBA00022559"/>
    </source>
</evidence>
<comment type="similarity">
    <text evidence="1">Belongs to the glutathione peroxidase family.</text>
</comment>
<reference evidence="5" key="1">
    <citation type="submission" date="2018-05" db="EMBL/GenBank/DDBJ databases">
        <authorList>
            <person name="Lanie J.A."/>
            <person name="Ng W.-L."/>
            <person name="Kazmierczak K.M."/>
            <person name="Andrzejewski T.M."/>
            <person name="Davidsen T.M."/>
            <person name="Wayne K.J."/>
            <person name="Tettelin H."/>
            <person name="Glass J.I."/>
            <person name="Rusch D."/>
            <person name="Podicherti R."/>
            <person name="Tsui H.-C.T."/>
            <person name="Winkler M.E."/>
        </authorList>
    </citation>
    <scope>NUCLEOTIDE SEQUENCE</scope>
</reference>
<evidence type="ECO:0000256" key="1">
    <source>
        <dbReference type="ARBA" id="ARBA00006926"/>
    </source>
</evidence>
<dbReference type="InterPro" id="IPR029759">
    <property type="entry name" value="GPX_AS"/>
</dbReference>
<evidence type="ECO:0000313" key="5">
    <source>
        <dbReference type="EMBL" id="SVA12238.1"/>
    </source>
</evidence>
<accession>A0A381T9I3</accession>
<dbReference type="Gene3D" id="3.40.30.10">
    <property type="entry name" value="Glutaredoxin"/>
    <property type="match status" value="1"/>
</dbReference>
<dbReference type="InterPro" id="IPR036249">
    <property type="entry name" value="Thioredoxin-like_sf"/>
</dbReference>
<dbReference type="InterPro" id="IPR013766">
    <property type="entry name" value="Thioredoxin_domain"/>
</dbReference>